<dbReference type="EMBL" id="JABCKV010000017">
    <property type="protein sequence ID" value="KAG5646752.1"/>
    <property type="molecule type" value="Genomic_DNA"/>
</dbReference>
<evidence type="ECO:0000313" key="1">
    <source>
        <dbReference type="EMBL" id="KAG5646752.1"/>
    </source>
</evidence>
<dbReference type="Proteomes" id="UP000775547">
    <property type="component" value="Unassembled WGS sequence"/>
</dbReference>
<evidence type="ECO:0000313" key="2">
    <source>
        <dbReference type="Proteomes" id="UP000775547"/>
    </source>
</evidence>
<keyword evidence="2" id="KW-1185">Reference proteome</keyword>
<dbReference type="AlphaFoldDB" id="A0A9P7GGS3"/>
<reference evidence="1" key="2">
    <citation type="submission" date="2021-10" db="EMBL/GenBank/DDBJ databases">
        <title>Phylogenomics reveals ancestral predisposition of the termite-cultivated fungus Termitomyces towards a domesticated lifestyle.</title>
        <authorList>
            <person name="Auxier B."/>
            <person name="Grum-Grzhimaylo A."/>
            <person name="Cardenas M.E."/>
            <person name="Lodge J.D."/>
            <person name="Laessoe T."/>
            <person name="Pedersen O."/>
            <person name="Smith M.E."/>
            <person name="Kuyper T.W."/>
            <person name="Franco-Molano E.A."/>
            <person name="Baroni T.J."/>
            <person name="Aanen D.K."/>
        </authorList>
    </citation>
    <scope>NUCLEOTIDE SEQUENCE</scope>
    <source>
        <strain evidence="1">AP01</strain>
        <tissue evidence="1">Mycelium</tissue>
    </source>
</reference>
<name>A0A9P7GGS3_9AGAR</name>
<organism evidence="1 2">
    <name type="scientific">Asterophora parasitica</name>
    <dbReference type="NCBI Taxonomy" id="117018"/>
    <lineage>
        <taxon>Eukaryota</taxon>
        <taxon>Fungi</taxon>
        <taxon>Dikarya</taxon>
        <taxon>Basidiomycota</taxon>
        <taxon>Agaricomycotina</taxon>
        <taxon>Agaricomycetes</taxon>
        <taxon>Agaricomycetidae</taxon>
        <taxon>Agaricales</taxon>
        <taxon>Tricholomatineae</taxon>
        <taxon>Lyophyllaceae</taxon>
        <taxon>Asterophora</taxon>
    </lineage>
</organism>
<protein>
    <submittedName>
        <fullName evidence="1">Uncharacterized protein</fullName>
    </submittedName>
</protein>
<proteinExistence type="predicted"/>
<comment type="caution">
    <text evidence="1">The sequence shown here is derived from an EMBL/GenBank/DDBJ whole genome shotgun (WGS) entry which is preliminary data.</text>
</comment>
<accession>A0A9P7GGS3</accession>
<sequence length="131" mass="14630">MAGGAIHEFMHTLAQCTSLDSLGLSVGDQDVDLKFCLMLPACLADLQRLEGFQFKGPRIMASKCDSWIEHARDKSRWLPELKRMTYNVAYSGLKMEKTYASEISNATARAARFMDATASNRPHVEVFPCPI</sequence>
<reference evidence="1" key="1">
    <citation type="submission" date="2020-07" db="EMBL/GenBank/DDBJ databases">
        <authorList>
            <person name="Nieuwenhuis M."/>
            <person name="Van De Peppel L.J.J."/>
        </authorList>
    </citation>
    <scope>NUCLEOTIDE SEQUENCE</scope>
    <source>
        <strain evidence="1">AP01</strain>
        <tissue evidence="1">Mycelium</tissue>
    </source>
</reference>
<gene>
    <name evidence="1" type="ORF">DXG03_002434</name>
</gene>